<evidence type="ECO:0000256" key="2">
    <source>
        <dbReference type="ARBA" id="ARBA00022670"/>
    </source>
</evidence>
<keyword evidence="2 5" id="KW-0645">Protease</keyword>
<feature type="region of interest" description="Disordered" evidence="6">
    <location>
        <begin position="264"/>
        <end position="290"/>
    </location>
</feature>
<gene>
    <name evidence="8" type="ORF">ABVK50_18865</name>
</gene>
<evidence type="ECO:0000256" key="6">
    <source>
        <dbReference type="SAM" id="MobiDB-lite"/>
    </source>
</evidence>
<comment type="similarity">
    <text evidence="1 5">Belongs to the peptidase S8 family.</text>
</comment>
<dbReference type="Gene3D" id="3.40.50.200">
    <property type="entry name" value="Peptidase S8/S53 domain"/>
    <property type="match status" value="1"/>
</dbReference>
<dbReference type="AlphaFoldDB" id="A0AAU8CKG2"/>
<evidence type="ECO:0000313" key="8">
    <source>
        <dbReference type="EMBL" id="XCG47331.1"/>
    </source>
</evidence>
<dbReference type="Pfam" id="PF00082">
    <property type="entry name" value="Peptidase_S8"/>
    <property type="match status" value="1"/>
</dbReference>
<protein>
    <submittedName>
        <fullName evidence="8">S8 family serine peptidase</fullName>
    </submittedName>
</protein>
<dbReference type="InterPro" id="IPR050131">
    <property type="entry name" value="Peptidase_S8_subtilisin-like"/>
</dbReference>
<keyword evidence="3 5" id="KW-0378">Hydrolase</keyword>
<feature type="active site" description="Charge relay system" evidence="5">
    <location>
        <position position="9"/>
    </location>
</feature>
<dbReference type="EMBL" id="CP159253">
    <property type="protein sequence ID" value="XCG47331.1"/>
    <property type="molecule type" value="Genomic_DNA"/>
</dbReference>
<dbReference type="PROSITE" id="PS51892">
    <property type="entry name" value="SUBTILASE"/>
    <property type="match status" value="1"/>
</dbReference>
<dbReference type="SUPFAM" id="SSF52743">
    <property type="entry name" value="Subtilisin-like"/>
    <property type="match status" value="1"/>
</dbReference>
<organism evidence="8">
    <name type="scientific">Mesorhizobium sp. WSM2240</name>
    <dbReference type="NCBI Taxonomy" id="3228851"/>
    <lineage>
        <taxon>Bacteria</taxon>
        <taxon>Pseudomonadati</taxon>
        <taxon>Pseudomonadota</taxon>
        <taxon>Alphaproteobacteria</taxon>
        <taxon>Hyphomicrobiales</taxon>
        <taxon>Phyllobacteriaceae</taxon>
        <taxon>Mesorhizobium</taxon>
    </lineage>
</organism>
<dbReference type="InterPro" id="IPR023827">
    <property type="entry name" value="Peptidase_S8_Asp-AS"/>
</dbReference>
<evidence type="ECO:0000259" key="7">
    <source>
        <dbReference type="Pfam" id="PF00082"/>
    </source>
</evidence>
<dbReference type="PANTHER" id="PTHR43806:SF11">
    <property type="entry name" value="CEREVISIN-RELATED"/>
    <property type="match status" value="1"/>
</dbReference>
<dbReference type="CDD" id="cd05561">
    <property type="entry name" value="Peptidases_S8_4"/>
    <property type="match status" value="1"/>
</dbReference>
<accession>A0AAU8CKG2</accession>
<evidence type="ECO:0000256" key="4">
    <source>
        <dbReference type="ARBA" id="ARBA00022825"/>
    </source>
</evidence>
<dbReference type="GO" id="GO:0006508">
    <property type="term" value="P:proteolysis"/>
    <property type="evidence" value="ECO:0007669"/>
    <property type="project" value="UniProtKB-KW"/>
</dbReference>
<dbReference type="GO" id="GO:0004252">
    <property type="term" value="F:serine-type endopeptidase activity"/>
    <property type="evidence" value="ECO:0007669"/>
    <property type="project" value="UniProtKB-UniRule"/>
</dbReference>
<dbReference type="InterPro" id="IPR000209">
    <property type="entry name" value="Peptidase_S8/S53_dom"/>
</dbReference>
<evidence type="ECO:0000256" key="3">
    <source>
        <dbReference type="ARBA" id="ARBA00022801"/>
    </source>
</evidence>
<feature type="domain" description="Peptidase S8/S53" evidence="7">
    <location>
        <begin position="5"/>
        <end position="244"/>
    </location>
</feature>
<evidence type="ECO:0000256" key="5">
    <source>
        <dbReference type="PROSITE-ProRule" id="PRU01240"/>
    </source>
</evidence>
<dbReference type="InterPro" id="IPR023828">
    <property type="entry name" value="Peptidase_S8_Ser-AS"/>
</dbReference>
<dbReference type="PANTHER" id="PTHR43806">
    <property type="entry name" value="PEPTIDASE S8"/>
    <property type="match status" value="1"/>
</dbReference>
<dbReference type="RefSeq" id="WP_353645117.1">
    <property type="nucleotide sequence ID" value="NZ_CP159253.1"/>
</dbReference>
<sequence length="290" mass="30757">MRPRIGLIDTGINLEHEALKGQNVDLTVFSDEARDPSSKIHGTAVAALLVGARQSRTPGLLPDAELIAVDAFHRRGQDDRADVYNLVRAMNIVAGKDIDVINLSLTGPDNVVLKRAVEAIAKRDVMMVAAAGNKGPKADPLYPAAYPNVTVATAVDRRLRPYRRAGRGEHIDFAAPGVEVWTAASVRGARTKTGTSFAAPFITAAIAYIRAHSPELTRMQVKQVLAAAVEDLGDPGRDPVFGWGLLRMNRLDLAAGSGLQSGKAVTSEANMQRDPADGAISLPSAGTVVD</sequence>
<evidence type="ECO:0000256" key="1">
    <source>
        <dbReference type="ARBA" id="ARBA00011073"/>
    </source>
</evidence>
<reference evidence="8" key="1">
    <citation type="submission" date="2024-06" db="EMBL/GenBank/DDBJ databases">
        <title>Mesorhizobium karijinii sp. nov., a symbiont of the iconic Swainsona formosa from arid Australia.</title>
        <authorList>
            <person name="Hill Y.J."/>
            <person name="Watkin E.L.J."/>
            <person name="O'Hara G.W."/>
            <person name="Terpolilli J."/>
            <person name="Tye M.L."/>
            <person name="Kohlmeier M.G."/>
        </authorList>
    </citation>
    <scope>NUCLEOTIDE SEQUENCE</scope>
    <source>
        <strain evidence="8">WSM2240</strain>
    </source>
</reference>
<keyword evidence="4 5" id="KW-0720">Serine protease</keyword>
<dbReference type="PROSITE" id="PS00136">
    <property type="entry name" value="SUBTILASE_ASP"/>
    <property type="match status" value="1"/>
</dbReference>
<dbReference type="PROSITE" id="PS00138">
    <property type="entry name" value="SUBTILASE_SER"/>
    <property type="match status" value="1"/>
</dbReference>
<name>A0AAU8CKG2_9HYPH</name>
<proteinExistence type="inferred from homology"/>
<feature type="active site" description="Charge relay system" evidence="5">
    <location>
        <position position="196"/>
    </location>
</feature>
<feature type="active site" description="Charge relay system" evidence="5">
    <location>
        <position position="41"/>
    </location>
</feature>
<dbReference type="InterPro" id="IPR036852">
    <property type="entry name" value="Peptidase_S8/S53_dom_sf"/>
</dbReference>